<feature type="transmembrane region" description="Helical" evidence="6">
    <location>
        <begin position="34"/>
        <end position="55"/>
    </location>
</feature>
<dbReference type="InterPro" id="IPR001248">
    <property type="entry name" value="Pur-cyt_permease"/>
</dbReference>
<feature type="transmembrane region" description="Helical" evidence="6">
    <location>
        <begin position="67"/>
        <end position="86"/>
    </location>
</feature>
<evidence type="ECO:0000313" key="8">
    <source>
        <dbReference type="Proteomes" id="UP000549457"/>
    </source>
</evidence>
<proteinExistence type="inferred from homology"/>
<reference evidence="7 8" key="1">
    <citation type="submission" date="2020-08" db="EMBL/GenBank/DDBJ databases">
        <title>Genomic Encyclopedia of Type Strains, Phase IV (KMG-IV): sequencing the most valuable type-strain genomes for metagenomic binning, comparative biology and taxonomic classification.</title>
        <authorList>
            <person name="Goeker M."/>
        </authorList>
    </citation>
    <scope>NUCLEOTIDE SEQUENCE [LARGE SCALE GENOMIC DNA]</scope>
    <source>
        <strain evidence="7 8">DSM 101730</strain>
    </source>
</reference>
<dbReference type="PANTHER" id="PTHR30618">
    <property type="entry name" value="NCS1 FAMILY PURINE/PYRIMIDINE TRANSPORTER"/>
    <property type="match status" value="1"/>
</dbReference>
<keyword evidence="3 6" id="KW-0812">Transmembrane</keyword>
<feature type="transmembrane region" description="Helical" evidence="6">
    <location>
        <begin position="300"/>
        <end position="324"/>
    </location>
</feature>
<gene>
    <name evidence="7" type="ORF">HNP73_004506</name>
</gene>
<dbReference type="GO" id="GO:0015205">
    <property type="term" value="F:nucleobase transmembrane transporter activity"/>
    <property type="evidence" value="ECO:0007669"/>
    <property type="project" value="TreeGrafter"/>
</dbReference>
<dbReference type="Gene3D" id="1.10.4160.10">
    <property type="entry name" value="Hydantoin permease"/>
    <property type="match status" value="1"/>
</dbReference>
<evidence type="ECO:0000256" key="5">
    <source>
        <dbReference type="ARBA" id="ARBA00023136"/>
    </source>
</evidence>
<feature type="transmembrane region" description="Helical" evidence="6">
    <location>
        <begin position="405"/>
        <end position="425"/>
    </location>
</feature>
<dbReference type="EMBL" id="JACHFM010000009">
    <property type="protein sequence ID" value="MBB5224535.1"/>
    <property type="molecule type" value="Genomic_DNA"/>
</dbReference>
<keyword evidence="4 6" id="KW-1133">Transmembrane helix</keyword>
<evidence type="ECO:0000256" key="1">
    <source>
        <dbReference type="ARBA" id="ARBA00004141"/>
    </source>
</evidence>
<evidence type="ECO:0000313" key="7">
    <source>
        <dbReference type="EMBL" id="MBB5224535.1"/>
    </source>
</evidence>
<comment type="caution">
    <text evidence="7">The sequence shown here is derived from an EMBL/GenBank/DDBJ whole genome shotgun (WGS) entry which is preliminary data.</text>
</comment>
<dbReference type="InterPro" id="IPR045225">
    <property type="entry name" value="Uracil/uridine/allantoin_perm"/>
</dbReference>
<accession>A0A840SVL5</accession>
<feature type="transmembrane region" description="Helical" evidence="6">
    <location>
        <begin position="431"/>
        <end position="449"/>
    </location>
</feature>
<evidence type="ECO:0000256" key="4">
    <source>
        <dbReference type="ARBA" id="ARBA00022989"/>
    </source>
</evidence>
<feature type="transmembrane region" description="Helical" evidence="6">
    <location>
        <begin position="362"/>
        <end position="384"/>
    </location>
</feature>
<dbReference type="PANTHER" id="PTHR30618:SF0">
    <property type="entry name" value="PURINE-URACIL PERMEASE NCS1"/>
    <property type="match status" value="1"/>
</dbReference>
<feature type="transmembrane region" description="Helical" evidence="6">
    <location>
        <begin position="212"/>
        <end position="235"/>
    </location>
</feature>
<evidence type="ECO:0000256" key="6">
    <source>
        <dbReference type="SAM" id="Phobius"/>
    </source>
</evidence>
<dbReference type="Pfam" id="PF02133">
    <property type="entry name" value="Transp_cyt_pur"/>
    <property type="match status" value="1"/>
</dbReference>
<dbReference type="GO" id="GO:0005886">
    <property type="term" value="C:plasma membrane"/>
    <property type="evidence" value="ECO:0007669"/>
    <property type="project" value="TreeGrafter"/>
</dbReference>
<feature type="transmembrane region" description="Helical" evidence="6">
    <location>
        <begin position="336"/>
        <end position="356"/>
    </location>
</feature>
<dbReference type="CDD" id="cd10323">
    <property type="entry name" value="SLC-NCS1sbd"/>
    <property type="match status" value="1"/>
</dbReference>
<protein>
    <submittedName>
        <fullName evidence="7">NCS1 family nucleobase:cation symporter-1</fullName>
    </submittedName>
</protein>
<feature type="transmembrane region" description="Helical" evidence="6">
    <location>
        <begin position="92"/>
        <end position="109"/>
    </location>
</feature>
<keyword evidence="5 6" id="KW-0472">Membrane</keyword>
<dbReference type="RefSeq" id="WP_184155403.1">
    <property type="nucleotide sequence ID" value="NZ_JACHFM010000009.1"/>
</dbReference>
<comment type="subcellular location">
    <subcellularLocation>
        <location evidence="1">Membrane</location>
        <topology evidence="1">Multi-pass membrane protein</topology>
    </subcellularLocation>
</comment>
<feature type="transmembrane region" description="Helical" evidence="6">
    <location>
        <begin position="121"/>
        <end position="143"/>
    </location>
</feature>
<feature type="transmembrane region" description="Helical" evidence="6">
    <location>
        <begin position="256"/>
        <end position="280"/>
    </location>
</feature>
<dbReference type="Proteomes" id="UP000549457">
    <property type="component" value="Unassembled WGS sequence"/>
</dbReference>
<feature type="transmembrane region" description="Helical" evidence="6">
    <location>
        <begin position="149"/>
        <end position="167"/>
    </location>
</feature>
<evidence type="ECO:0000256" key="3">
    <source>
        <dbReference type="ARBA" id="ARBA00022692"/>
    </source>
</evidence>
<dbReference type="AlphaFoldDB" id="A0A840SVL5"/>
<evidence type="ECO:0000256" key="2">
    <source>
        <dbReference type="ARBA" id="ARBA00008974"/>
    </source>
</evidence>
<sequence>MTLTTPEGVLAPDRNPLVEESILPTGLDQRPIGAWGYAWIWVGIAVIIATFSLGATGAQGGIGLSEVVLTIFAANLILGAFMLLTADIGTEHGLPFAVYLRAPFGIYGTHLPSLSRGLVAAMWFGIQTYLGAIALNGIGSYFLGFDNWFVWYVLFAVVQVVNTAAGIKAVEKLASLAAPAIIAISVWMYFTLDGIAETKGLNIWNFRASGDMSLLVLFVANLGFWSTMAIDIPNLTRFVRTEPGARGFVARNRRVFAGQLIALPLTQAMVAGIGAVSWIATGNWNPIEVIQADAKGVALLALLALVVLAQWSTNTAANLIPAALTFVNAAPKVINYRIAVALAGVVGTVCFPWALLDNLFVFLGYYGAFLSAIGGIMVADYYLIRRRRLNVPDLYRVDGQFRYSGGFNWAGLAAWVVAGGVAAWWPQYAVLIGFPLGLILYVVLMRAVVLPNHRQAEIDSGFADRFLATSRGASWADIAGGHRLGREDL</sequence>
<feature type="transmembrane region" description="Helical" evidence="6">
    <location>
        <begin position="174"/>
        <end position="192"/>
    </location>
</feature>
<name>A0A840SVL5_9RHOB</name>
<organism evidence="7 8">
    <name type="scientific">Amaricoccus macauensis</name>
    <dbReference type="NCBI Taxonomy" id="57001"/>
    <lineage>
        <taxon>Bacteria</taxon>
        <taxon>Pseudomonadati</taxon>
        <taxon>Pseudomonadota</taxon>
        <taxon>Alphaproteobacteria</taxon>
        <taxon>Rhodobacterales</taxon>
        <taxon>Paracoccaceae</taxon>
        <taxon>Amaricoccus</taxon>
    </lineage>
</organism>
<keyword evidence="8" id="KW-1185">Reference proteome</keyword>
<comment type="similarity">
    <text evidence="2">Belongs to the purine-cytosine permease (2.A.39) family.</text>
</comment>